<evidence type="ECO:0000256" key="3">
    <source>
        <dbReference type="ARBA" id="ARBA00022475"/>
    </source>
</evidence>
<dbReference type="GO" id="GO:0007156">
    <property type="term" value="P:homophilic cell adhesion via plasma membrane adhesion molecules"/>
    <property type="evidence" value="ECO:0007669"/>
    <property type="project" value="TreeGrafter"/>
</dbReference>
<dbReference type="PANTHER" id="PTHR10075:SF100">
    <property type="entry name" value="FASCICLIN-2"/>
    <property type="match status" value="1"/>
</dbReference>
<evidence type="ECO:0000256" key="5">
    <source>
        <dbReference type="ARBA" id="ARBA00022729"/>
    </source>
</evidence>
<evidence type="ECO:0000256" key="10">
    <source>
        <dbReference type="ARBA" id="ARBA00023157"/>
    </source>
</evidence>
<evidence type="ECO:0000256" key="12">
    <source>
        <dbReference type="ARBA" id="ARBA00023319"/>
    </source>
</evidence>
<dbReference type="EMBL" id="OV725078">
    <property type="protein sequence ID" value="CAH1394396.1"/>
    <property type="molecule type" value="Genomic_DNA"/>
</dbReference>
<dbReference type="CDD" id="cd00096">
    <property type="entry name" value="Ig"/>
    <property type="match status" value="1"/>
</dbReference>
<keyword evidence="12" id="KW-0393">Immunoglobulin domain</keyword>
<dbReference type="SUPFAM" id="SSF48726">
    <property type="entry name" value="Immunoglobulin"/>
    <property type="match status" value="5"/>
</dbReference>
<dbReference type="InterPro" id="IPR013783">
    <property type="entry name" value="Ig-like_fold"/>
</dbReference>
<keyword evidence="5" id="KW-0732">Signal</keyword>
<dbReference type="InterPro" id="IPR003598">
    <property type="entry name" value="Ig_sub2"/>
</dbReference>
<evidence type="ECO:0000256" key="9">
    <source>
        <dbReference type="ARBA" id="ARBA00023136"/>
    </source>
</evidence>
<feature type="domain" description="Ig-like" evidence="14">
    <location>
        <begin position="87"/>
        <end position="170"/>
    </location>
</feature>
<evidence type="ECO:0000256" key="6">
    <source>
        <dbReference type="ARBA" id="ARBA00022737"/>
    </source>
</evidence>
<comment type="subcellular location">
    <subcellularLocation>
        <location evidence="2">Cell membrane</location>
    </subcellularLocation>
    <subcellularLocation>
        <location evidence="1">Membrane</location>
        <topology evidence="1">Single-pass membrane protein</topology>
    </subcellularLocation>
</comment>
<dbReference type="GO" id="GO:0070593">
    <property type="term" value="P:dendrite self-avoidance"/>
    <property type="evidence" value="ECO:0007669"/>
    <property type="project" value="TreeGrafter"/>
</dbReference>
<sequence>MVPNFMKEFISITSWLQDSSFNIYPTLKGDGKYQMLPTGELLVRRLDDADVYRSYQCRAVNTLTGQTLLSLRRVQLHVTDSLSSVTPRIVPSPAAVHAKKEGTVVLPCFSLGNPPPTYIWKKEGEKRVEAGGRVITANEALIIHRAELTDSGSWTCLANNTAGQQTKTISLHIGIPLSVNLQPSRQVIIDVGKAVEIKCYITGGKNPVITWFKDAKPVIYSTYSLGEEDKLKIEKVGREHAGMYQCLVRDEDISMQATFQLVLGASKPQLTYKFIQQTVQPGPAMSLKCIAIGNPTPQITWAVDAFPLAMNERFLIGQYVTLNGDVVSHVNISNVRVEDGGIYQCKASNKVGETFHSAEMRVYGAPYIRKIPNISAVAGEPLYLPCPIAGYPIDVITWEKDGRKLPINRNQRIFPNGTLYITSVGREQDKGSYQCSAQNKQGKATSQNIIISVIVPPKLGPFTFGELVEGVRTQVQCVVQSGDPPLTLTWLKDGVEFSSDLGVHITKDDFSSTLAIGKVGLEHSGDYTCVATNPAKSTKLSSRLTVSGIVWQLCKWIMHCSLLHMHTFDFPTLNIFLNGFEHLQLLMFLFLYCILNIVLKL</sequence>
<dbReference type="InterPro" id="IPR036179">
    <property type="entry name" value="Ig-like_dom_sf"/>
</dbReference>
<evidence type="ECO:0000256" key="4">
    <source>
        <dbReference type="ARBA" id="ARBA00022692"/>
    </source>
</evidence>
<evidence type="ECO:0000256" key="2">
    <source>
        <dbReference type="ARBA" id="ARBA00004236"/>
    </source>
</evidence>
<evidence type="ECO:0000256" key="7">
    <source>
        <dbReference type="ARBA" id="ARBA00022889"/>
    </source>
</evidence>
<evidence type="ECO:0000256" key="11">
    <source>
        <dbReference type="ARBA" id="ARBA00023180"/>
    </source>
</evidence>
<evidence type="ECO:0000313" key="16">
    <source>
        <dbReference type="Proteomes" id="UP001152798"/>
    </source>
</evidence>
<keyword evidence="8 13" id="KW-1133">Transmembrane helix</keyword>
<dbReference type="GO" id="GO:0005886">
    <property type="term" value="C:plasma membrane"/>
    <property type="evidence" value="ECO:0007669"/>
    <property type="project" value="UniProtKB-SubCell"/>
</dbReference>
<protein>
    <recommendedName>
        <fullName evidence="14">Ig-like domain-containing protein</fullName>
    </recommendedName>
</protein>
<keyword evidence="11" id="KW-0325">Glycoprotein</keyword>
<dbReference type="InterPro" id="IPR013098">
    <property type="entry name" value="Ig_I-set"/>
</dbReference>
<feature type="domain" description="Ig-like" evidence="14">
    <location>
        <begin position="457"/>
        <end position="547"/>
    </location>
</feature>
<dbReference type="InterPro" id="IPR003599">
    <property type="entry name" value="Ig_sub"/>
</dbReference>
<dbReference type="GO" id="GO:0007411">
    <property type="term" value="P:axon guidance"/>
    <property type="evidence" value="ECO:0007669"/>
    <property type="project" value="TreeGrafter"/>
</dbReference>
<evidence type="ECO:0000313" key="15">
    <source>
        <dbReference type="EMBL" id="CAH1394396.1"/>
    </source>
</evidence>
<dbReference type="CDD" id="cd20958">
    <property type="entry name" value="IgI_5_Dscam"/>
    <property type="match status" value="1"/>
</dbReference>
<evidence type="ECO:0000256" key="8">
    <source>
        <dbReference type="ARBA" id="ARBA00022989"/>
    </source>
</evidence>
<dbReference type="FunFam" id="2.60.40.10:FF:000017">
    <property type="entry name" value="Down syndrome cell adhesion molecule b"/>
    <property type="match status" value="1"/>
</dbReference>
<dbReference type="OrthoDB" id="5969272at2759"/>
<keyword evidence="7" id="KW-0130">Cell adhesion</keyword>
<dbReference type="Pfam" id="PF13927">
    <property type="entry name" value="Ig_3"/>
    <property type="match status" value="3"/>
</dbReference>
<dbReference type="Pfam" id="PF07679">
    <property type="entry name" value="I-set"/>
    <property type="match status" value="2"/>
</dbReference>
<feature type="domain" description="Ig-like" evidence="14">
    <location>
        <begin position="366"/>
        <end position="452"/>
    </location>
</feature>
<evidence type="ECO:0000256" key="1">
    <source>
        <dbReference type="ARBA" id="ARBA00004167"/>
    </source>
</evidence>
<dbReference type="GO" id="GO:0098632">
    <property type="term" value="F:cell-cell adhesion mediator activity"/>
    <property type="evidence" value="ECO:0007669"/>
    <property type="project" value="TreeGrafter"/>
</dbReference>
<dbReference type="SMART" id="SM00409">
    <property type="entry name" value="IG"/>
    <property type="match status" value="5"/>
</dbReference>
<keyword evidence="4 13" id="KW-0812">Transmembrane</keyword>
<accession>A0A9P0H3J8</accession>
<keyword evidence="3" id="KW-1003">Cell membrane</keyword>
<keyword evidence="16" id="KW-1185">Reference proteome</keyword>
<feature type="domain" description="Ig-like" evidence="14">
    <location>
        <begin position="176"/>
        <end position="260"/>
    </location>
</feature>
<dbReference type="GO" id="GO:0030424">
    <property type="term" value="C:axon"/>
    <property type="evidence" value="ECO:0007669"/>
    <property type="project" value="TreeGrafter"/>
</dbReference>
<keyword evidence="6" id="KW-0677">Repeat</keyword>
<evidence type="ECO:0000259" key="14">
    <source>
        <dbReference type="PROSITE" id="PS50835"/>
    </source>
</evidence>
<organism evidence="15 16">
    <name type="scientific">Nezara viridula</name>
    <name type="common">Southern green stink bug</name>
    <name type="synonym">Cimex viridulus</name>
    <dbReference type="NCBI Taxonomy" id="85310"/>
    <lineage>
        <taxon>Eukaryota</taxon>
        <taxon>Metazoa</taxon>
        <taxon>Ecdysozoa</taxon>
        <taxon>Arthropoda</taxon>
        <taxon>Hexapoda</taxon>
        <taxon>Insecta</taxon>
        <taxon>Pterygota</taxon>
        <taxon>Neoptera</taxon>
        <taxon>Paraneoptera</taxon>
        <taxon>Hemiptera</taxon>
        <taxon>Heteroptera</taxon>
        <taxon>Panheteroptera</taxon>
        <taxon>Pentatomomorpha</taxon>
        <taxon>Pentatomoidea</taxon>
        <taxon>Pentatomidae</taxon>
        <taxon>Pentatominae</taxon>
        <taxon>Nezara</taxon>
    </lineage>
</organism>
<dbReference type="PROSITE" id="PS50835">
    <property type="entry name" value="IG_LIKE"/>
    <property type="match status" value="5"/>
</dbReference>
<keyword evidence="9 13" id="KW-0472">Membrane</keyword>
<dbReference type="AlphaFoldDB" id="A0A9P0H3J8"/>
<name>A0A9P0H3J8_NEZVI</name>
<gene>
    <name evidence="15" type="ORF">NEZAVI_LOCUS4911</name>
</gene>
<dbReference type="PANTHER" id="PTHR10075">
    <property type="entry name" value="BASIGIN RELATED"/>
    <property type="match status" value="1"/>
</dbReference>
<dbReference type="FunFam" id="2.60.40.10:FF:000333">
    <property type="entry name" value="Down syndrome cell adhesion molecule"/>
    <property type="match status" value="1"/>
</dbReference>
<evidence type="ECO:0000256" key="13">
    <source>
        <dbReference type="SAM" id="Phobius"/>
    </source>
</evidence>
<dbReference type="Gene3D" id="2.60.40.10">
    <property type="entry name" value="Immunoglobulins"/>
    <property type="match status" value="6"/>
</dbReference>
<proteinExistence type="predicted"/>
<reference evidence="15" key="1">
    <citation type="submission" date="2022-01" db="EMBL/GenBank/DDBJ databases">
        <authorList>
            <person name="King R."/>
        </authorList>
    </citation>
    <scope>NUCLEOTIDE SEQUENCE</scope>
</reference>
<feature type="transmembrane region" description="Helical" evidence="13">
    <location>
        <begin position="582"/>
        <end position="599"/>
    </location>
</feature>
<dbReference type="Proteomes" id="UP001152798">
    <property type="component" value="Chromosome 2"/>
</dbReference>
<dbReference type="FunFam" id="2.60.40.10:FF:000005">
    <property type="entry name" value="Neuronal cell adhesion molecule"/>
    <property type="match status" value="1"/>
</dbReference>
<keyword evidence="10" id="KW-1015">Disulfide bond</keyword>
<feature type="domain" description="Ig-like" evidence="14">
    <location>
        <begin position="268"/>
        <end position="363"/>
    </location>
</feature>
<dbReference type="CDD" id="cd20956">
    <property type="entry name" value="IgI_4_Dscam"/>
    <property type="match status" value="1"/>
</dbReference>
<dbReference type="SMART" id="SM00408">
    <property type="entry name" value="IGc2"/>
    <property type="match status" value="5"/>
</dbReference>
<dbReference type="InterPro" id="IPR007110">
    <property type="entry name" value="Ig-like_dom"/>
</dbReference>